<feature type="domain" description="DUF2087" evidence="1">
    <location>
        <begin position="1"/>
        <end position="22"/>
    </location>
</feature>
<evidence type="ECO:0000259" key="1">
    <source>
        <dbReference type="Pfam" id="PF09860"/>
    </source>
</evidence>
<reference evidence="2 3" key="1">
    <citation type="submission" date="2019-12" db="EMBL/GenBank/DDBJ databases">
        <title>Complete genome sequence of Leuconostoc lactis strain AVN1 provides insights into metabolic potential.</title>
        <authorList>
            <person name="Besrour N."/>
            <person name="Najjari A."/>
            <person name="Fhoula I."/>
            <person name="Jaballah S."/>
            <person name="Klibi N."/>
            <person name="Ouzari H.I."/>
        </authorList>
    </citation>
    <scope>NUCLEOTIDE SEQUENCE [LARGE SCALE GENOMIC DNA]</scope>
    <source>
        <strain evidence="2 3">AVN1</strain>
    </source>
</reference>
<dbReference type="EMBL" id="WSZI01000016">
    <property type="protein sequence ID" value="MWN21568.1"/>
    <property type="molecule type" value="Genomic_DNA"/>
</dbReference>
<evidence type="ECO:0000313" key="3">
    <source>
        <dbReference type="Proteomes" id="UP000478636"/>
    </source>
</evidence>
<evidence type="ECO:0000313" key="2">
    <source>
        <dbReference type="EMBL" id="MWN21568.1"/>
    </source>
</evidence>
<dbReference type="AlphaFoldDB" id="A0A6L7ABQ5"/>
<accession>A0A6L7ABQ5</accession>
<protein>
    <submittedName>
        <fullName evidence="2">DUF2087 domain-containing protein</fullName>
    </submittedName>
</protein>
<dbReference type="InterPro" id="IPR018656">
    <property type="entry name" value="DUF2087"/>
</dbReference>
<dbReference type="Proteomes" id="UP000478636">
    <property type="component" value="Unassembled WGS sequence"/>
</dbReference>
<comment type="caution">
    <text evidence="2">The sequence shown here is derived from an EMBL/GenBank/DDBJ whole genome shotgun (WGS) entry which is preliminary data.</text>
</comment>
<proteinExistence type="predicted"/>
<name>A0A6L7ABQ5_LEULA</name>
<gene>
    <name evidence="2" type="ORF">GQS40_10455</name>
</gene>
<sequence>MLRRALVDFGLLTRDAYGRTYQLSSEVHSLEN</sequence>
<organism evidence="2 3">
    <name type="scientific">Leuconostoc lactis</name>
    <dbReference type="NCBI Taxonomy" id="1246"/>
    <lineage>
        <taxon>Bacteria</taxon>
        <taxon>Bacillati</taxon>
        <taxon>Bacillota</taxon>
        <taxon>Bacilli</taxon>
        <taxon>Lactobacillales</taxon>
        <taxon>Lactobacillaceae</taxon>
        <taxon>Leuconostoc</taxon>
    </lineage>
</organism>
<dbReference type="Pfam" id="PF09860">
    <property type="entry name" value="DUF2087"/>
    <property type="match status" value="1"/>
</dbReference>